<dbReference type="InterPro" id="IPR001245">
    <property type="entry name" value="Ser-Thr/Tyr_kinase_cat_dom"/>
</dbReference>
<feature type="region of interest" description="Disordered" evidence="4">
    <location>
        <begin position="164"/>
        <end position="186"/>
    </location>
</feature>
<keyword evidence="1 3" id="KW-0547">Nucleotide-binding</keyword>
<dbReference type="InterPro" id="IPR008266">
    <property type="entry name" value="Tyr_kinase_AS"/>
</dbReference>
<accession>A0A498SKZ3</accession>
<dbReference type="Pfam" id="PF21229">
    <property type="entry name" value="TdIF1_2nd"/>
    <property type="match status" value="1"/>
</dbReference>
<feature type="domain" description="Protein kinase" evidence="5">
    <location>
        <begin position="354"/>
        <end position="609"/>
    </location>
</feature>
<evidence type="ECO:0000313" key="6">
    <source>
        <dbReference type="EMBL" id="VBB31720.1"/>
    </source>
</evidence>
<dbReference type="AlphaFoldDB" id="A0A498SKZ3"/>
<feature type="binding site" evidence="3">
    <location>
        <position position="386"/>
    </location>
    <ligand>
        <name>ATP</name>
        <dbReference type="ChEBI" id="CHEBI:30616"/>
    </ligand>
</feature>
<dbReference type="PROSITE" id="PS50011">
    <property type="entry name" value="PROTEIN_KINASE_DOM"/>
    <property type="match status" value="1"/>
</dbReference>
<dbReference type="InterPro" id="IPR011009">
    <property type="entry name" value="Kinase-like_dom_sf"/>
</dbReference>
<dbReference type="Proteomes" id="UP000276991">
    <property type="component" value="Unassembled WGS sequence"/>
</dbReference>
<keyword evidence="7" id="KW-1185">Reference proteome</keyword>
<dbReference type="GO" id="GO:0003677">
    <property type="term" value="F:DNA binding"/>
    <property type="evidence" value="ECO:0007669"/>
    <property type="project" value="InterPro"/>
</dbReference>
<dbReference type="PRINTS" id="PR00109">
    <property type="entry name" value="TYRKINASE"/>
</dbReference>
<dbReference type="InterPro" id="IPR041384">
    <property type="entry name" value="DNTTIP1_dimer"/>
</dbReference>
<dbReference type="Pfam" id="PF18192">
    <property type="entry name" value="DNTTIP1_dimer"/>
    <property type="match status" value="1"/>
</dbReference>
<evidence type="ECO:0000256" key="1">
    <source>
        <dbReference type="ARBA" id="ARBA00022741"/>
    </source>
</evidence>
<dbReference type="GO" id="GO:0005524">
    <property type="term" value="F:ATP binding"/>
    <property type="evidence" value="ECO:0007669"/>
    <property type="project" value="UniProtKB-UniRule"/>
</dbReference>
<dbReference type="PROSITE" id="PS00107">
    <property type="entry name" value="PROTEIN_KINASE_ATP"/>
    <property type="match status" value="1"/>
</dbReference>
<dbReference type="InterPro" id="IPR050198">
    <property type="entry name" value="Non-receptor_tyrosine_kinases"/>
</dbReference>
<keyword evidence="2 3" id="KW-0067">ATP-binding</keyword>
<evidence type="ECO:0000256" key="4">
    <source>
        <dbReference type="SAM" id="MobiDB-lite"/>
    </source>
</evidence>
<dbReference type="STRING" id="6277.A0A498SKZ3"/>
<dbReference type="EMBL" id="UPTC01001355">
    <property type="protein sequence ID" value="VBB31720.1"/>
    <property type="molecule type" value="Genomic_DNA"/>
</dbReference>
<evidence type="ECO:0000313" key="7">
    <source>
        <dbReference type="Proteomes" id="UP000276991"/>
    </source>
</evidence>
<dbReference type="InterPro" id="IPR017441">
    <property type="entry name" value="Protein_kinase_ATP_BS"/>
</dbReference>
<dbReference type="GO" id="GO:0004713">
    <property type="term" value="F:protein tyrosine kinase activity"/>
    <property type="evidence" value="ECO:0007669"/>
    <property type="project" value="InterPro"/>
</dbReference>
<protein>
    <recommendedName>
        <fullName evidence="5">Protein kinase domain-containing protein</fullName>
    </recommendedName>
</protein>
<dbReference type="CDD" id="cd00192">
    <property type="entry name" value="PTKc"/>
    <property type="match status" value="1"/>
</dbReference>
<dbReference type="InterPro" id="IPR049121">
    <property type="entry name" value="TdIF1_C"/>
</dbReference>
<proteinExistence type="predicted"/>
<dbReference type="InterPro" id="IPR000719">
    <property type="entry name" value="Prot_kinase_dom"/>
</dbReference>
<evidence type="ECO:0000256" key="3">
    <source>
        <dbReference type="PROSITE-ProRule" id="PRU10141"/>
    </source>
</evidence>
<dbReference type="SUPFAM" id="SSF56112">
    <property type="entry name" value="Protein kinase-like (PK-like)"/>
    <property type="match status" value="1"/>
</dbReference>
<dbReference type="InterPro" id="IPR020635">
    <property type="entry name" value="Tyr_kinase_cat_dom"/>
</dbReference>
<dbReference type="SMART" id="SM00219">
    <property type="entry name" value="TyrKc"/>
    <property type="match status" value="1"/>
</dbReference>
<evidence type="ECO:0000259" key="5">
    <source>
        <dbReference type="PROSITE" id="PS50011"/>
    </source>
</evidence>
<dbReference type="Pfam" id="PF07714">
    <property type="entry name" value="PK_Tyr_Ser-Thr"/>
    <property type="match status" value="1"/>
</dbReference>
<dbReference type="OrthoDB" id="5860246at2759"/>
<dbReference type="PANTHER" id="PTHR24418">
    <property type="entry name" value="TYROSINE-PROTEIN KINASE"/>
    <property type="match status" value="1"/>
</dbReference>
<organism evidence="6 7">
    <name type="scientific">Acanthocheilonema viteae</name>
    <name type="common">Filarial nematode worm</name>
    <name type="synonym">Dipetalonema viteae</name>
    <dbReference type="NCBI Taxonomy" id="6277"/>
    <lineage>
        <taxon>Eukaryota</taxon>
        <taxon>Metazoa</taxon>
        <taxon>Ecdysozoa</taxon>
        <taxon>Nematoda</taxon>
        <taxon>Chromadorea</taxon>
        <taxon>Rhabditida</taxon>
        <taxon>Spirurina</taxon>
        <taxon>Spiruromorpha</taxon>
        <taxon>Filarioidea</taxon>
        <taxon>Onchocercidae</taxon>
        <taxon>Acanthocheilonema</taxon>
    </lineage>
</organism>
<gene>
    <name evidence="6" type="ORF">NAV_LOCUS6511</name>
</gene>
<name>A0A498SKZ3_ACAVI</name>
<reference evidence="6 7" key="1">
    <citation type="submission" date="2018-08" db="EMBL/GenBank/DDBJ databases">
        <authorList>
            <person name="Laetsch R D."/>
            <person name="Stevens L."/>
            <person name="Kumar S."/>
            <person name="Blaxter L. M."/>
        </authorList>
    </citation>
    <scope>NUCLEOTIDE SEQUENCE [LARGE SCALE GENOMIC DNA]</scope>
</reference>
<dbReference type="PROSITE" id="PS00109">
    <property type="entry name" value="PROTEIN_KINASE_TYR"/>
    <property type="match status" value="1"/>
</dbReference>
<dbReference type="Gene3D" id="1.10.510.10">
    <property type="entry name" value="Transferase(Phosphotransferase) domain 1"/>
    <property type="match status" value="1"/>
</dbReference>
<evidence type="ECO:0000256" key="2">
    <source>
        <dbReference type="ARBA" id="ARBA00022840"/>
    </source>
</evidence>
<sequence length="620" mass="70920">MFGSYGTGNGNGNKLNLRTEILEGLLASMGSEGKNAKVNLLKQTIMRNKTDMAGDAFRSLDLMRQVFQSEMTDEFRQIIERHLRTTFSPALENLQRNGLEVTEDDIKCLCRSILEAAKKPFLCEKQTEGLSEKELESPNFLTGTESDLDSETSVINFIVHQRSTNIPPRGRKRGRPPKTDNLGRSTPSYVHISEMMATDLDLAKWNPDRVCSSSQFILISKVSRMLMLHDYRELLIRYPTIFRYSSDEMDRKWLIKNRLTTRLSGKIYLLLLNDAAEIANTEGLSYVVDVLKCFAFCVPPSMILKMKQEMRKKKSIDELIEWYLSRKIPLTQSCQVVLKNGIERPNWLLRNSQVKMVKKLGEGAFGEVYCGEYTDSNDHVHLAAIKTMHDKASRVARFNFLKEARIMRKFNHPNIVRIFGIVADQSPFLILMELCEGGSTLSFLRKNRGMIVPQLKLRFIAECASGLKYLEQNNCIHRDIAARNCLLTRNYHIKLSDFGMSDEKTPIQDKSLDKVPIKWLAPETMQNRIYSTKTDVWSYGIMVYSEGCEPYPSLSNIQTRAKIIVQNYRMDMPQGTPPEVTLLVSKCWAKNPIDRPSFAKICDELKGLIDFTETTISCSE</sequence>